<gene>
    <name evidence="1" type="ORF">MENT_LOCUS8380</name>
</gene>
<dbReference type="EMBL" id="CAJEWN010000036">
    <property type="protein sequence ID" value="CAD2145763.1"/>
    <property type="molecule type" value="Genomic_DNA"/>
</dbReference>
<reference evidence="1 2" key="1">
    <citation type="submission" date="2020-08" db="EMBL/GenBank/DDBJ databases">
        <authorList>
            <person name="Koutsovoulos G."/>
            <person name="Danchin GJ E."/>
        </authorList>
    </citation>
    <scope>NUCLEOTIDE SEQUENCE [LARGE SCALE GENOMIC DNA]</scope>
</reference>
<dbReference type="AlphaFoldDB" id="A0A6V7U4T4"/>
<organism evidence="1 2">
    <name type="scientific">Meloidogyne enterolobii</name>
    <name type="common">Root-knot nematode worm</name>
    <name type="synonym">Meloidogyne mayaguensis</name>
    <dbReference type="NCBI Taxonomy" id="390850"/>
    <lineage>
        <taxon>Eukaryota</taxon>
        <taxon>Metazoa</taxon>
        <taxon>Ecdysozoa</taxon>
        <taxon>Nematoda</taxon>
        <taxon>Chromadorea</taxon>
        <taxon>Rhabditida</taxon>
        <taxon>Tylenchina</taxon>
        <taxon>Tylenchomorpha</taxon>
        <taxon>Tylenchoidea</taxon>
        <taxon>Meloidogynidae</taxon>
        <taxon>Meloidogyninae</taxon>
        <taxon>Meloidogyne</taxon>
    </lineage>
</organism>
<comment type="caution">
    <text evidence="1">The sequence shown here is derived from an EMBL/GenBank/DDBJ whole genome shotgun (WGS) entry which is preliminary data.</text>
</comment>
<accession>A0A6V7U4T4</accession>
<proteinExistence type="predicted"/>
<protein>
    <submittedName>
        <fullName evidence="1">Uncharacterized protein</fullName>
    </submittedName>
</protein>
<evidence type="ECO:0000313" key="1">
    <source>
        <dbReference type="EMBL" id="CAD2145763.1"/>
    </source>
</evidence>
<evidence type="ECO:0000313" key="2">
    <source>
        <dbReference type="Proteomes" id="UP000580250"/>
    </source>
</evidence>
<sequence>MDKASAYRLKVLEKTLQKVLVDCEKNPSKGFGWLHVQATWTKERL</sequence>
<name>A0A6V7U4T4_MELEN</name>
<dbReference type="Proteomes" id="UP000580250">
    <property type="component" value="Unassembled WGS sequence"/>
</dbReference>